<evidence type="ECO:0008006" key="2">
    <source>
        <dbReference type="Google" id="ProtNLM"/>
    </source>
</evidence>
<dbReference type="InterPro" id="IPR007922">
    <property type="entry name" value="DciA-like"/>
</dbReference>
<dbReference type="EMBL" id="UINC01060694">
    <property type="protein sequence ID" value="SVB85467.1"/>
    <property type="molecule type" value="Genomic_DNA"/>
</dbReference>
<gene>
    <name evidence="1" type="ORF">METZ01_LOCUS238321</name>
</gene>
<reference evidence="1" key="1">
    <citation type="submission" date="2018-05" db="EMBL/GenBank/DDBJ databases">
        <authorList>
            <person name="Lanie J.A."/>
            <person name="Ng W.-L."/>
            <person name="Kazmierczak K.M."/>
            <person name="Andrzejewski T.M."/>
            <person name="Davidsen T.M."/>
            <person name="Wayne K.J."/>
            <person name="Tettelin H."/>
            <person name="Glass J.I."/>
            <person name="Rusch D."/>
            <person name="Podicherti R."/>
            <person name="Tsui H.-C.T."/>
            <person name="Winkler M.E."/>
        </authorList>
    </citation>
    <scope>NUCLEOTIDE SEQUENCE</scope>
</reference>
<evidence type="ECO:0000313" key="1">
    <source>
        <dbReference type="EMBL" id="SVB85467.1"/>
    </source>
</evidence>
<dbReference type="AlphaFoldDB" id="A0A382HF07"/>
<dbReference type="Pfam" id="PF05258">
    <property type="entry name" value="DciA"/>
    <property type="match status" value="1"/>
</dbReference>
<dbReference type="PANTHER" id="PTHR36456">
    <property type="entry name" value="UPF0232 PROTEIN SCO3875"/>
    <property type="match status" value="1"/>
</dbReference>
<name>A0A382HF07_9ZZZZ</name>
<sequence>MESVLEKSGLASQISRNGVLDKWSLVVGNKVAEVTEAKAVQGSTLFVEVRSSIWLNELSFMKKTLLVKINQGLTEKARIDRIIFRLTEK</sequence>
<proteinExistence type="predicted"/>
<organism evidence="1">
    <name type="scientific">marine metagenome</name>
    <dbReference type="NCBI Taxonomy" id="408172"/>
    <lineage>
        <taxon>unclassified sequences</taxon>
        <taxon>metagenomes</taxon>
        <taxon>ecological metagenomes</taxon>
    </lineage>
</organism>
<accession>A0A382HF07</accession>
<dbReference type="PANTHER" id="PTHR36456:SF1">
    <property type="entry name" value="UPF0232 PROTEIN SCO3875"/>
    <property type="match status" value="1"/>
</dbReference>
<protein>
    <recommendedName>
        <fullName evidence="2">DUF721 domain-containing protein</fullName>
    </recommendedName>
</protein>